<dbReference type="InterPro" id="IPR002048">
    <property type="entry name" value="EF_hand_dom"/>
</dbReference>
<dbReference type="Gene3D" id="1.10.238.10">
    <property type="entry name" value="EF-hand"/>
    <property type="match status" value="1"/>
</dbReference>
<keyword evidence="6" id="KW-1133">Transmembrane helix</keyword>
<evidence type="ECO:0000256" key="11">
    <source>
        <dbReference type="SAM" id="MobiDB-lite"/>
    </source>
</evidence>
<sequence>MASESPKHSPSKHEIYDESLSGAIDPPLIPKLRSDPHVKTTLPQTLEEFREQEGKEYRKRRLHAVWHHICESGYLTGSHHKTRKDPDLERAEKLRAEYENELLGRCVKRGSTSIGHSTRKPLDWNEFKAYAEAKEAELWTIFHNELDLDGNGHLDARELDMALRKSGIQLNQATLSEFMTFLTSSPHSRPITFSEFRDFLLLLPRKISPAEIYKYYQMTRFLGDDGRGPARVTMEGKCGVLATKSVTNGPRVVYAGDVSLSAEDKPPPLTLPNAHTARHLTVDSSTQNPHATPTLVEADDDEDDEEEDVHSFLEHHTALKFLLAGGIAGAVSRTCTAPFDRLKIFLITRPPDLGGAMGSQPGMGGVKAIGSAVARIYAEGGVLAFWTGNGLSVAKIFPESAIKFFAYESSKRAFAKYWDNVDDPRNISGVSRFLSGGIGGISSQLSTHITRYFHLRVSHEAQAYTQ</sequence>
<dbReference type="InterPro" id="IPR023395">
    <property type="entry name" value="MCP_dom_sf"/>
</dbReference>
<dbReference type="InterPro" id="IPR018247">
    <property type="entry name" value="EF_Hand_1_Ca_BS"/>
</dbReference>
<dbReference type="GO" id="GO:0005743">
    <property type="term" value="C:mitochondrial inner membrane"/>
    <property type="evidence" value="ECO:0007669"/>
    <property type="project" value="UniProtKB-SubCell"/>
</dbReference>
<keyword evidence="5" id="KW-0106">Calcium</keyword>
<organism evidence="13 14">
    <name type="scientific">Paramarasmius palmivorus</name>
    <dbReference type="NCBI Taxonomy" id="297713"/>
    <lineage>
        <taxon>Eukaryota</taxon>
        <taxon>Fungi</taxon>
        <taxon>Dikarya</taxon>
        <taxon>Basidiomycota</taxon>
        <taxon>Agaricomycotina</taxon>
        <taxon>Agaricomycetes</taxon>
        <taxon>Agaricomycetidae</taxon>
        <taxon>Agaricales</taxon>
        <taxon>Marasmiineae</taxon>
        <taxon>Marasmiaceae</taxon>
        <taxon>Paramarasmius</taxon>
    </lineage>
</organism>
<feature type="region of interest" description="Disordered" evidence="11">
    <location>
        <begin position="280"/>
        <end position="304"/>
    </location>
</feature>
<dbReference type="Gene3D" id="1.50.40.10">
    <property type="entry name" value="Mitochondrial carrier domain"/>
    <property type="match status" value="1"/>
</dbReference>
<gene>
    <name evidence="13" type="ORF">VNI00_001321</name>
</gene>
<dbReference type="Pfam" id="PF00153">
    <property type="entry name" value="Mito_carr"/>
    <property type="match status" value="1"/>
</dbReference>
<evidence type="ECO:0000256" key="4">
    <source>
        <dbReference type="ARBA" id="ARBA00022737"/>
    </source>
</evidence>
<evidence type="ECO:0000256" key="3">
    <source>
        <dbReference type="ARBA" id="ARBA00022692"/>
    </source>
</evidence>
<dbReference type="GO" id="GO:0005509">
    <property type="term" value="F:calcium ion binding"/>
    <property type="evidence" value="ECO:0007669"/>
    <property type="project" value="InterPro"/>
</dbReference>
<dbReference type="Proteomes" id="UP001383192">
    <property type="component" value="Unassembled WGS sequence"/>
</dbReference>
<dbReference type="SUPFAM" id="SSF47473">
    <property type="entry name" value="EF-hand"/>
    <property type="match status" value="1"/>
</dbReference>
<keyword evidence="8 9" id="KW-0472">Membrane</keyword>
<evidence type="ECO:0000256" key="1">
    <source>
        <dbReference type="ARBA" id="ARBA00004448"/>
    </source>
</evidence>
<dbReference type="GO" id="GO:0055085">
    <property type="term" value="P:transmembrane transport"/>
    <property type="evidence" value="ECO:0007669"/>
    <property type="project" value="InterPro"/>
</dbReference>
<comment type="caution">
    <text evidence="13">The sequence shown here is derived from an EMBL/GenBank/DDBJ whole genome shotgun (WGS) entry which is preliminary data.</text>
</comment>
<proteinExistence type="inferred from homology"/>
<keyword evidence="2 10" id="KW-0813">Transport</keyword>
<dbReference type="PROSITE" id="PS00018">
    <property type="entry name" value="EF_HAND_1"/>
    <property type="match status" value="1"/>
</dbReference>
<evidence type="ECO:0000256" key="2">
    <source>
        <dbReference type="ARBA" id="ARBA00022448"/>
    </source>
</evidence>
<feature type="domain" description="EF-hand" evidence="12">
    <location>
        <begin position="133"/>
        <end position="169"/>
    </location>
</feature>
<protein>
    <recommendedName>
        <fullName evidence="12">EF-hand domain-containing protein</fullName>
    </recommendedName>
</protein>
<evidence type="ECO:0000256" key="7">
    <source>
        <dbReference type="ARBA" id="ARBA00023128"/>
    </source>
</evidence>
<keyword evidence="3 9" id="KW-0812">Transmembrane</keyword>
<comment type="subcellular location">
    <subcellularLocation>
        <location evidence="1">Mitochondrion inner membrane</location>
        <topology evidence="1">Multi-pass membrane protein</topology>
    </subcellularLocation>
</comment>
<feature type="repeat" description="Solcar" evidence="9">
    <location>
        <begin position="316"/>
        <end position="413"/>
    </location>
</feature>
<dbReference type="AlphaFoldDB" id="A0AAW0EB98"/>
<evidence type="ECO:0000256" key="10">
    <source>
        <dbReference type="RuleBase" id="RU000488"/>
    </source>
</evidence>
<evidence type="ECO:0000313" key="14">
    <source>
        <dbReference type="Proteomes" id="UP001383192"/>
    </source>
</evidence>
<dbReference type="SUPFAM" id="SSF103506">
    <property type="entry name" value="Mitochondrial carrier"/>
    <property type="match status" value="1"/>
</dbReference>
<evidence type="ECO:0000256" key="8">
    <source>
        <dbReference type="ARBA" id="ARBA00023136"/>
    </source>
</evidence>
<evidence type="ECO:0000256" key="6">
    <source>
        <dbReference type="ARBA" id="ARBA00022989"/>
    </source>
</evidence>
<dbReference type="PROSITE" id="PS50920">
    <property type="entry name" value="SOLCAR"/>
    <property type="match status" value="1"/>
</dbReference>
<feature type="compositionally biased region" description="Polar residues" evidence="11">
    <location>
        <begin position="282"/>
        <end position="291"/>
    </location>
</feature>
<keyword evidence="14" id="KW-1185">Reference proteome</keyword>
<feature type="region of interest" description="Disordered" evidence="11">
    <location>
        <begin position="1"/>
        <end position="36"/>
    </location>
</feature>
<dbReference type="InterPro" id="IPR018108">
    <property type="entry name" value="MCP_transmembrane"/>
</dbReference>
<keyword evidence="4" id="KW-0677">Repeat</keyword>
<feature type="compositionally biased region" description="Basic and acidic residues" evidence="11">
    <location>
        <begin position="1"/>
        <end position="16"/>
    </location>
</feature>
<reference evidence="13 14" key="1">
    <citation type="submission" date="2024-01" db="EMBL/GenBank/DDBJ databases">
        <title>A draft genome for a cacao thread blight-causing isolate of Paramarasmius palmivorus.</title>
        <authorList>
            <person name="Baruah I.K."/>
            <person name="Bukari Y."/>
            <person name="Amoako-Attah I."/>
            <person name="Meinhardt L.W."/>
            <person name="Bailey B.A."/>
            <person name="Cohen S.P."/>
        </authorList>
    </citation>
    <scope>NUCLEOTIDE SEQUENCE [LARGE SCALE GENOMIC DNA]</scope>
    <source>
        <strain evidence="13 14">GH-12</strain>
    </source>
</reference>
<comment type="similarity">
    <text evidence="10">Belongs to the mitochondrial carrier (TC 2.A.29) family.</text>
</comment>
<evidence type="ECO:0000256" key="5">
    <source>
        <dbReference type="ARBA" id="ARBA00022837"/>
    </source>
</evidence>
<evidence type="ECO:0000256" key="9">
    <source>
        <dbReference type="PROSITE-ProRule" id="PRU00282"/>
    </source>
</evidence>
<name>A0AAW0EB98_9AGAR</name>
<evidence type="ECO:0000313" key="13">
    <source>
        <dbReference type="EMBL" id="KAK7060555.1"/>
    </source>
</evidence>
<dbReference type="InterPro" id="IPR002067">
    <property type="entry name" value="MCP"/>
</dbReference>
<dbReference type="PRINTS" id="PR00926">
    <property type="entry name" value="MITOCARRIER"/>
</dbReference>
<accession>A0AAW0EB98</accession>
<dbReference type="PANTHER" id="PTHR24089">
    <property type="entry name" value="SOLUTE CARRIER FAMILY 25"/>
    <property type="match status" value="1"/>
</dbReference>
<keyword evidence="7" id="KW-0496">Mitochondrion</keyword>
<evidence type="ECO:0000259" key="12">
    <source>
        <dbReference type="PROSITE" id="PS50222"/>
    </source>
</evidence>
<dbReference type="InterPro" id="IPR011992">
    <property type="entry name" value="EF-hand-dom_pair"/>
</dbReference>
<dbReference type="PROSITE" id="PS50222">
    <property type="entry name" value="EF_HAND_2"/>
    <property type="match status" value="1"/>
</dbReference>
<dbReference type="EMBL" id="JAYKXP010000003">
    <property type="protein sequence ID" value="KAK7060555.1"/>
    <property type="molecule type" value="Genomic_DNA"/>
</dbReference>